<keyword evidence="5" id="KW-1185">Reference proteome</keyword>
<evidence type="ECO:0000313" key="5">
    <source>
        <dbReference type="Proteomes" id="UP000807353"/>
    </source>
</evidence>
<dbReference type="NCBIfam" id="TIGR01383">
    <property type="entry name" value="not_thiJ"/>
    <property type="match status" value="1"/>
</dbReference>
<accession>A0A9P5Y3A6</accession>
<keyword evidence="4" id="KW-0315">Glutamine amidotransferase</keyword>
<dbReference type="GO" id="GO:0019172">
    <property type="term" value="F:glyoxalase III activity"/>
    <property type="evidence" value="ECO:0007669"/>
    <property type="project" value="UniProtKB-EC"/>
</dbReference>
<dbReference type="InterPro" id="IPR029062">
    <property type="entry name" value="Class_I_gatase-like"/>
</dbReference>
<dbReference type="PANTHER" id="PTHR48094">
    <property type="entry name" value="PROTEIN/NUCLEIC ACID DEGLYCASE DJ-1-RELATED"/>
    <property type="match status" value="1"/>
</dbReference>
<dbReference type="Gene3D" id="3.40.50.880">
    <property type="match status" value="1"/>
</dbReference>
<reference evidence="4" key="1">
    <citation type="submission" date="2020-11" db="EMBL/GenBank/DDBJ databases">
        <authorList>
            <consortium name="DOE Joint Genome Institute"/>
            <person name="Ahrendt S."/>
            <person name="Riley R."/>
            <person name="Andreopoulos W."/>
            <person name="Labutti K."/>
            <person name="Pangilinan J."/>
            <person name="Ruiz-Duenas F.J."/>
            <person name="Barrasa J.M."/>
            <person name="Sanchez-Garcia M."/>
            <person name="Camarero S."/>
            <person name="Miyauchi S."/>
            <person name="Serrano A."/>
            <person name="Linde D."/>
            <person name="Babiker R."/>
            <person name="Drula E."/>
            <person name="Ayuso-Fernandez I."/>
            <person name="Pacheco R."/>
            <person name="Padilla G."/>
            <person name="Ferreira P."/>
            <person name="Barriuso J."/>
            <person name="Kellner H."/>
            <person name="Castanera R."/>
            <person name="Alfaro M."/>
            <person name="Ramirez L."/>
            <person name="Pisabarro A.G."/>
            <person name="Kuo A."/>
            <person name="Tritt A."/>
            <person name="Lipzen A."/>
            <person name="He G."/>
            <person name="Yan M."/>
            <person name="Ng V."/>
            <person name="Cullen D."/>
            <person name="Martin F."/>
            <person name="Rosso M.-N."/>
            <person name="Henrissat B."/>
            <person name="Hibbett D."/>
            <person name="Martinez A.T."/>
            <person name="Grigoriev I.V."/>
        </authorList>
    </citation>
    <scope>NUCLEOTIDE SEQUENCE</scope>
    <source>
        <strain evidence="4">CBS 247.69</strain>
    </source>
</reference>
<gene>
    <name evidence="4" type="ORF">BDZ94DRAFT_1283978</name>
</gene>
<dbReference type="SUPFAM" id="SSF52317">
    <property type="entry name" value="Class I glutamine amidotransferase-like"/>
    <property type="match status" value="1"/>
</dbReference>
<dbReference type="GO" id="GO:0005739">
    <property type="term" value="C:mitochondrion"/>
    <property type="evidence" value="ECO:0007669"/>
    <property type="project" value="TreeGrafter"/>
</dbReference>
<dbReference type="Pfam" id="PF01965">
    <property type="entry name" value="DJ-1_PfpI"/>
    <property type="match status" value="1"/>
</dbReference>
<name>A0A9P5Y3A6_9AGAR</name>
<dbReference type="OrthoDB" id="543156at2759"/>
<feature type="domain" description="DJ-1/PfpI" evidence="3">
    <location>
        <begin position="3"/>
        <end position="173"/>
    </location>
</feature>
<dbReference type="InterPro" id="IPR050325">
    <property type="entry name" value="Prot/Nucl_acid_deglycase"/>
</dbReference>
<dbReference type="InterPro" id="IPR002818">
    <property type="entry name" value="DJ-1/PfpI"/>
</dbReference>
<proteinExistence type="predicted"/>
<dbReference type="PANTHER" id="PTHR48094:SF12">
    <property type="entry name" value="PARKINSON DISEASE PROTEIN 7 HOMOLOG"/>
    <property type="match status" value="1"/>
</dbReference>
<dbReference type="EC" id="4.2.1.130" evidence="1"/>
<dbReference type="InterPro" id="IPR006287">
    <property type="entry name" value="DJ-1"/>
</dbReference>
<protein>
    <recommendedName>
        <fullName evidence="1">D-lactate dehydratase</fullName>
        <ecNumber evidence="1">4.2.1.130</ecNumber>
    </recommendedName>
</protein>
<dbReference type="Proteomes" id="UP000807353">
    <property type="component" value="Unassembled WGS sequence"/>
</dbReference>
<sequence length="196" mass="21269">MVSALVLIADGTEEMEFTITYDTLVRAGVNTTSAFVNASEKSEGTLPQYARCSRGLKIIPDTNFDLLKCGPENYDLFVIPGGADGAKTMSQNEDVQALVREFLKEKKFVGMICAGSLTALTAGLPRQLITSHPSVKSHLVNGFDYSEDSVVVSGYLITRREGTAFPFALTLVELLCGSAKRKEVYNPMVFPLGTPF</sequence>
<dbReference type="GO" id="GO:1903189">
    <property type="term" value="P:glyoxal metabolic process"/>
    <property type="evidence" value="ECO:0007669"/>
    <property type="project" value="TreeGrafter"/>
</dbReference>
<comment type="catalytic activity">
    <reaction evidence="2">
        <text>methylglyoxal + H2O = (R)-lactate + H(+)</text>
        <dbReference type="Rhea" id="RHEA:27754"/>
        <dbReference type="ChEBI" id="CHEBI:15377"/>
        <dbReference type="ChEBI" id="CHEBI:15378"/>
        <dbReference type="ChEBI" id="CHEBI:16004"/>
        <dbReference type="ChEBI" id="CHEBI:17158"/>
        <dbReference type="EC" id="4.2.1.130"/>
    </reaction>
</comment>
<evidence type="ECO:0000256" key="2">
    <source>
        <dbReference type="ARBA" id="ARBA00048082"/>
    </source>
</evidence>
<evidence type="ECO:0000313" key="4">
    <source>
        <dbReference type="EMBL" id="KAF9460430.1"/>
    </source>
</evidence>
<dbReference type="EMBL" id="MU150299">
    <property type="protein sequence ID" value="KAF9460430.1"/>
    <property type="molecule type" value="Genomic_DNA"/>
</dbReference>
<dbReference type="GO" id="GO:0005634">
    <property type="term" value="C:nucleus"/>
    <property type="evidence" value="ECO:0007669"/>
    <property type="project" value="TreeGrafter"/>
</dbReference>
<dbReference type="AlphaFoldDB" id="A0A9P5Y3A6"/>
<organism evidence="4 5">
    <name type="scientific">Collybia nuda</name>
    <dbReference type="NCBI Taxonomy" id="64659"/>
    <lineage>
        <taxon>Eukaryota</taxon>
        <taxon>Fungi</taxon>
        <taxon>Dikarya</taxon>
        <taxon>Basidiomycota</taxon>
        <taxon>Agaricomycotina</taxon>
        <taxon>Agaricomycetes</taxon>
        <taxon>Agaricomycetidae</taxon>
        <taxon>Agaricales</taxon>
        <taxon>Tricholomatineae</taxon>
        <taxon>Clitocybaceae</taxon>
        <taxon>Collybia</taxon>
    </lineage>
</organism>
<comment type="caution">
    <text evidence="4">The sequence shown here is derived from an EMBL/GenBank/DDBJ whole genome shotgun (WGS) entry which is preliminary data.</text>
</comment>
<dbReference type="CDD" id="cd03135">
    <property type="entry name" value="GATase1_DJ-1"/>
    <property type="match status" value="1"/>
</dbReference>
<evidence type="ECO:0000259" key="3">
    <source>
        <dbReference type="Pfam" id="PF01965"/>
    </source>
</evidence>
<evidence type="ECO:0000256" key="1">
    <source>
        <dbReference type="ARBA" id="ARBA00013134"/>
    </source>
</evidence>
<dbReference type="GO" id="GO:0006979">
    <property type="term" value="P:response to oxidative stress"/>
    <property type="evidence" value="ECO:0007669"/>
    <property type="project" value="TreeGrafter"/>
</dbReference>